<dbReference type="PANTHER" id="PTHR43233">
    <property type="entry name" value="FAMILY N-ACETYLTRANSFERASE, PUTATIVE (AFU_ORTHOLOGUE AFUA_6G03350)-RELATED"/>
    <property type="match status" value="1"/>
</dbReference>
<name>A0A229UIP6_9BACL</name>
<evidence type="ECO:0000259" key="1">
    <source>
        <dbReference type="PROSITE" id="PS51186"/>
    </source>
</evidence>
<dbReference type="OrthoDB" id="3216107at2"/>
<dbReference type="InterPro" id="IPR053144">
    <property type="entry name" value="Acetyltransferase_Butenolide"/>
</dbReference>
<dbReference type="SUPFAM" id="SSF55729">
    <property type="entry name" value="Acyl-CoA N-acyltransferases (Nat)"/>
    <property type="match status" value="1"/>
</dbReference>
<dbReference type="PANTHER" id="PTHR43233:SF1">
    <property type="entry name" value="FAMILY N-ACETYLTRANSFERASE, PUTATIVE (AFU_ORTHOLOGUE AFUA_6G03350)-RELATED"/>
    <property type="match status" value="1"/>
</dbReference>
<dbReference type="InterPro" id="IPR016181">
    <property type="entry name" value="Acyl_CoA_acyltransferase"/>
</dbReference>
<comment type="caution">
    <text evidence="2">The sequence shown here is derived from an EMBL/GenBank/DDBJ whole genome shotgun (WGS) entry which is preliminary data.</text>
</comment>
<dbReference type="InterPro" id="IPR000182">
    <property type="entry name" value="GNAT_dom"/>
</dbReference>
<proteinExistence type="predicted"/>
<dbReference type="Gene3D" id="3.40.630.30">
    <property type="match status" value="1"/>
</dbReference>
<dbReference type="GO" id="GO:0016747">
    <property type="term" value="F:acyltransferase activity, transferring groups other than amino-acyl groups"/>
    <property type="evidence" value="ECO:0007669"/>
    <property type="project" value="InterPro"/>
</dbReference>
<dbReference type="RefSeq" id="WP_094018431.1">
    <property type="nucleotide sequence ID" value="NZ_NMQW01000057.1"/>
</dbReference>
<dbReference type="EMBL" id="NMQW01000057">
    <property type="protein sequence ID" value="OXM82789.1"/>
    <property type="molecule type" value="Genomic_DNA"/>
</dbReference>
<dbReference type="Proteomes" id="UP000215509">
    <property type="component" value="Unassembled WGS sequence"/>
</dbReference>
<feature type="domain" description="N-acetyltransferase" evidence="1">
    <location>
        <begin position="10"/>
        <end position="138"/>
    </location>
</feature>
<reference evidence="2 3" key="1">
    <citation type="submission" date="2017-07" db="EMBL/GenBank/DDBJ databases">
        <title>Genome sequencing and assembly of Paenibacillus rigui.</title>
        <authorList>
            <person name="Mayilraj S."/>
        </authorList>
    </citation>
    <scope>NUCLEOTIDE SEQUENCE [LARGE SCALE GENOMIC DNA]</scope>
    <source>
        <strain evidence="2 3">JCM 16352</strain>
    </source>
</reference>
<keyword evidence="3" id="KW-1185">Reference proteome</keyword>
<keyword evidence="2" id="KW-0808">Transferase</keyword>
<evidence type="ECO:0000313" key="2">
    <source>
        <dbReference type="EMBL" id="OXM82789.1"/>
    </source>
</evidence>
<organism evidence="2 3">
    <name type="scientific">Paenibacillus rigui</name>
    <dbReference type="NCBI Taxonomy" id="554312"/>
    <lineage>
        <taxon>Bacteria</taxon>
        <taxon>Bacillati</taxon>
        <taxon>Bacillota</taxon>
        <taxon>Bacilli</taxon>
        <taxon>Bacillales</taxon>
        <taxon>Paenibacillaceae</taxon>
        <taxon>Paenibacillus</taxon>
    </lineage>
</organism>
<dbReference type="CDD" id="cd04301">
    <property type="entry name" value="NAT_SF"/>
    <property type="match status" value="1"/>
</dbReference>
<sequence length="138" mass="15794">MAIEHEFATYRISDDKTLLELDTIYSLLHSTYWAGHRSQDQISRSIEASVSVGVYDGHGQIGFLRAVTDGATFTWICDVVVHPEHRGKGIGKQMMHYITRHPSVCHTNMLLGTRDAHGLYKQYGFVRKEMMIRRTVLK</sequence>
<gene>
    <name evidence="2" type="ORF">CF651_29440</name>
</gene>
<dbReference type="AlphaFoldDB" id="A0A229UIP6"/>
<dbReference type="PROSITE" id="PS51186">
    <property type="entry name" value="GNAT"/>
    <property type="match status" value="1"/>
</dbReference>
<evidence type="ECO:0000313" key="3">
    <source>
        <dbReference type="Proteomes" id="UP000215509"/>
    </source>
</evidence>
<protein>
    <submittedName>
        <fullName evidence="2">GNAT family N-acetyltransferase</fullName>
    </submittedName>
</protein>
<dbReference type="Pfam" id="PF13508">
    <property type="entry name" value="Acetyltransf_7"/>
    <property type="match status" value="1"/>
</dbReference>
<accession>A0A229UIP6</accession>